<keyword evidence="1 2" id="KW-0430">Lectin</keyword>
<sequence length="260" mass="29254">MLAKGTLVLSEVCGIPVVLSLEQLAQRDEQAREANTRVRVDEPPLALRPVRVTQTDSACLKDSCKSSELSNPPGLSAGAREKHSKLHKRGKLGQKRGLIATARRNRNQGPHKEKFEIFNLDMKTGNILKVKGKISDDADRSSKTLSLPVRLTFLLFTHSFSINLGCSSSDLAFHFNPRFNESVIVCNSKCSKAWQTEHRDNHFCFSRGSTVKIIIEMLADKFLVKLPDRHEVEFPNRHSYNKISYMSVKGGFRVTSFKLE</sequence>
<keyword evidence="6" id="KW-1185">Reference proteome</keyword>
<dbReference type="InterPro" id="IPR013320">
    <property type="entry name" value="ConA-like_dom_sf"/>
</dbReference>
<name>A0AAN7S4D8_MYCAM</name>
<protein>
    <recommendedName>
        <fullName evidence="2">Galectin</fullName>
    </recommendedName>
</protein>
<dbReference type="PANTHER" id="PTHR11346">
    <property type="entry name" value="GALECTIN"/>
    <property type="match status" value="1"/>
</dbReference>
<dbReference type="InterPro" id="IPR001079">
    <property type="entry name" value="Galectin_CRD"/>
</dbReference>
<feature type="region of interest" description="Disordered" evidence="3">
    <location>
        <begin position="62"/>
        <end position="91"/>
    </location>
</feature>
<dbReference type="Gene3D" id="2.60.120.200">
    <property type="match status" value="1"/>
</dbReference>
<comment type="caution">
    <text evidence="5">The sequence shown here is derived from an EMBL/GenBank/DDBJ whole genome shotgun (WGS) entry which is preliminary data.</text>
</comment>
<dbReference type="PANTHER" id="PTHR11346:SF104">
    <property type="entry name" value="GALECTIN-2"/>
    <property type="match status" value="1"/>
</dbReference>
<accession>A0AAN7S4D8</accession>
<dbReference type="FunFam" id="2.60.120.200:FF:000021">
    <property type="entry name" value="Galectin"/>
    <property type="match status" value="1"/>
</dbReference>
<gene>
    <name evidence="5" type="ORF">QYF61_018349</name>
</gene>
<evidence type="ECO:0000259" key="4">
    <source>
        <dbReference type="PROSITE" id="PS51304"/>
    </source>
</evidence>
<dbReference type="Pfam" id="PF00337">
    <property type="entry name" value="Gal-bind_lectin"/>
    <property type="match status" value="1"/>
</dbReference>
<dbReference type="Proteomes" id="UP001333110">
    <property type="component" value="Unassembled WGS sequence"/>
</dbReference>
<dbReference type="EMBL" id="JAUNZN010000001">
    <property type="protein sequence ID" value="KAK4831589.1"/>
    <property type="molecule type" value="Genomic_DNA"/>
</dbReference>
<organism evidence="5 6">
    <name type="scientific">Mycteria americana</name>
    <name type="common">Wood stork</name>
    <dbReference type="NCBI Taxonomy" id="33587"/>
    <lineage>
        <taxon>Eukaryota</taxon>
        <taxon>Metazoa</taxon>
        <taxon>Chordata</taxon>
        <taxon>Craniata</taxon>
        <taxon>Vertebrata</taxon>
        <taxon>Euteleostomi</taxon>
        <taxon>Archelosauria</taxon>
        <taxon>Archosauria</taxon>
        <taxon>Dinosauria</taxon>
        <taxon>Saurischia</taxon>
        <taxon>Theropoda</taxon>
        <taxon>Coelurosauria</taxon>
        <taxon>Aves</taxon>
        <taxon>Neognathae</taxon>
        <taxon>Neoaves</taxon>
        <taxon>Aequornithes</taxon>
        <taxon>Ciconiiformes</taxon>
        <taxon>Ciconiidae</taxon>
        <taxon>Mycteria</taxon>
    </lineage>
</organism>
<reference evidence="5 6" key="1">
    <citation type="journal article" date="2023" name="J. Hered.">
        <title>Chromosome-level genome of the wood stork (Mycteria americana) provides insight into avian chromosome evolution.</title>
        <authorList>
            <person name="Flamio R. Jr."/>
            <person name="Ramstad K.M."/>
        </authorList>
    </citation>
    <scope>NUCLEOTIDE SEQUENCE [LARGE SCALE GENOMIC DNA]</scope>
    <source>
        <strain evidence="5">JAX WOST 10</strain>
    </source>
</reference>
<dbReference type="SUPFAM" id="SSF49899">
    <property type="entry name" value="Concanavalin A-like lectins/glucanases"/>
    <property type="match status" value="1"/>
</dbReference>
<evidence type="ECO:0000256" key="3">
    <source>
        <dbReference type="SAM" id="MobiDB-lite"/>
    </source>
</evidence>
<proteinExistence type="predicted"/>
<dbReference type="SMART" id="SM00276">
    <property type="entry name" value="GLECT"/>
    <property type="match status" value="1"/>
</dbReference>
<dbReference type="AlphaFoldDB" id="A0AAN7S4D8"/>
<dbReference type="SMART" id="SM00908">
    <property type="entry name" value="Gal-bind_lectin"/>
    <property type="match status" value="1"/>
</dbReference>
<evidence type="ECO:0000256" key="1">
    <source>
        <dbReference type="ARBA" id="ARBA00022734"/>
    </source>
</evidence>
<evidence type="ECO:0000313" key="5">
    <source>
        <dbReference type="EMBL" id="KAK4831589.1"/>
    </source>
</evidence>
<feature type="domain" description="Galectin" evidence="4">
    <location>
        <begin position="114"/>
        <end position="260"/>
    </location>
</feature>
<dbReference type="InterPro" id="IPR044156">
    <property type="entry name" value="Galectin-like"/>
</dbReference>
<evidence type="ECO:0000313" key="6">
    <source>
        <dbReference type="Proteomes" id="UP001333110"/>
    </source>
</evidence>
<dbReference type="GO" id="GO:0030246">
    <property type="term" value="F:carbohydrate binding"/>
    <property type="evidence" value="ECO:0007669"/>
    <property type="project" value="UniProtKB-UniRule"/>
</dbReference>
<dbReference type="CDD" id="cd00070">
    <property type="entry name" value="GLECT"/>
    <property type="match status" value="1"/>
</dbReference>
<feature type="compositionally biased region" description="Basic residues" evidence="3">
    <location>
        <begin position="82"/>
        <end position="91"/>
    </location>
</feature>
<evidence type="ECO:0000256" key="2">
    <source>
        <dbReference type="RuleBase" id="RU102079"/>
    </source>
</evidence>
<dbReference type="PROSITE" id="PS51304">
    <property type="entry name" value="GALECTIN"/>
    <property type="match status" value="1"/>
</dbReference>